<evidence type="ECO:0000256" key="2">
    <source>
        <dbReference type="ARBA" id="ARBA00023054"/>
    </source>
</evidence>
<feature type="compositionally biased region" description="Basic and acidic residues" evidence="4">
    <location>
        <begin position="45"/>
        <end position="68"/>
    </location>
</feature>
<keyword evidence="2 3" id="KW-0175">Coiled coil</keyword>
<evidence type="ECO:0000256" key="3">
    <source>
        <dbReference type="SAM" id="Coils"/>
    </source>
</evidence>
<feature type="coiled-coil region" evidence="3">
    <location>
        <begin position="121"/>
        <end position="220"/>
    </location>
</feature>
<proteinExistence type="predicted"/>
<keyword evidence="6" id="KW-1185">Reference proteome</keyword>
<sequence length="449" mass="50275" precursor="true">MVITIATISASITRTDNMNCTRIPQMLLISAMLMAPFASTGFAQENEKDAKPAEPESASDIKPEDAKQAEPKLVKIPGVFEAVQSTELSVDNEHLTTLELSKIVPHGTTVKKGQPVVWFKTEDLDKQLDKAESDLKLAELAMQSEEFSYKQFLKTQELDKQAAKRARDEARNDYDHFVKTELERDIASAHQNLKSNEFSVESAEEELQQLQQMYDEDDLTEESEEIVLRRAKFTAESALFRLEDAKIRTQRSIDVLIPRTEISRKDSLDRAMMTYDRAMHDLDNARRKRDIEIANKRDELSEQRKKFTEMRAERAGVVIKAPHDGIVLHGELTRGVLPAKPVSWEPDAKVNAGQTIATLVTTGKLVIRVDLPEEHVALVTPGTQAKVVAKAFPDCKLSGKVRSVAAVPYAPGKYDCVVNVSGKHLDKIVPTMSCELQFTEPTDDQGTKE</sequence>
<dbReference type="InterPro" id="IPR050465">
    <property type="entry name" value="UPF0194_transport"/>
</dbReference>
<evidence type="ECO:0000256" key="1">
    <source>
        <dbReference type="ARBA" id="ARBA00004196"/>
    </source>
</evidence>
<dbReference type="AlphaFoldDB" id="A0A5C6B6D9"/>
<accession>A0A5C6B6D9</accession>
<dbReference type="EMBL" id="SJPN01000001">
    <property type="protein sequence ID" value="TWU07518.1"/>
    <property type="molecule type" value="Genomic_DNA"/>
</dbReference>
<dbReference type="Gene3D" id="2.40.30.170">
    <property type="match status" value="1"/>
</dbReference>
<organism evidence="5 6">
    <name type="scientific">Stieleria varia</name>
    <dbReference type="NCBI Taxonomy" id="2528005"/>
    <lineage>
        <taxon>Bacteria</taxon>
        <taxon>Pseudomonadati</taxon>
        <taxon>Planctomycetota</taxon>
        <taxon>Planctomycetia</taxon>
        <taxon>Pirellulales</taxon>
        <taxon>Pirellulaceae</taxon>
        <taxon>Stieleria</taxon>
    </lineage>
</organism>
<gene>
    <name evidence="5" type="ORF">Pla52n_00910</name>
</gene>
<evidence type="ECO:0000313" key="6">
    <source>
        <dbReference type="Proteomes" id="UP000320176"/>
    </source>
</evidence>
<reference evidence="5 6" key="1">
    <citation type="submission" date="2019-02" db="EMBL/GenBank/DDBJ databases">
        <title>Deep-cultivation of Planctomycetes and their phenomic and genomic characterization uncovers novel biology.</title>
        <authorList>
            <person name="Wiegand S."/>
            <person name="Jogler M."/>
            <person name="Boedeker C."/>
            <person name="Pinto D."/>
            <person name="Vollmers J."/>
            <person name="Rivas-Marin E."/>
            <person name="Kohn T."/>
            <person name="Peeters S.H."/>
            <person name="Heuer A."/>
            <person name="Rast P."/>
            <person name="Oberbeckmann S."/>
            <person name="Bunk B."/>
            <person name="Jeske O."/>
            <person name="Meyerdierks A."/>
            <person name="Storesund J.E."/>
            <person name="Kallscheuer N."/>
            <person name="Luecker S."/>
            <person name="Lage O.M."/>
            <person name="Pohl T."/>
            <person name="Merkel B.J."/>
            <person name="Hornburger P."/>
            <person name="Mueller R.-W."/>
            <person name="Bruemmer F."/>
            <person name="Labrenz M."/>
            <person name="Spormann A.M."/>
            <person name="Op Den Camp H."/>
            <person name="Overmann J."/>
            <person name="Amann R."/>
            <person name="Jetten M.S.M."/>
            <person name="Mascher T."/>
            <person name="Medema M.H."/>
            <person name="Devos D.P."/>
            <person name="Kaster A.-K."/>
            <person name="Ovreas L."/>
            <person name="Rohde M."/>
            <person name="Galperin M.Y."/>
            <person name="Jogler C."/>
        </authorList>
    </citation>
    <scope>NUCLEOTIDE SEQUENCE [LARGE SCALE GENOMIC DNA]</scope>
    <source>
        <strain evidence="5 6">Pla52n</strain>
    </source>
</reference>
<evidence type="ECO:0000313" key="5">
    <source>
        <dbReference type="EMBL" id="TWU07518.1"/>
    </source>
</evidence>
<dbReference type="PANTHER" id="PTHR32347:SF14">
    <property type="entry name" value="EFFLUX SYSTEM COMPONENT YKNX-RELATED"/>
    <property type="match status" value="1"/>
</dbReference>
<name>A0A5C6B6D9_9BACT</name>
<feature type="coiled-coil region" evidence="3">
    <location>
        <begin position="268"/>
        <end position="313"/>
    </location>
</feature>
<dbReference type="PANTHER" id="PTHR32347">
    <property type="entry name" value="EFFLUX SYSTEM COMPONENT YKNX-RELATED"/>
    <property type="match status" value="1"/>
</dbReference>
<dbReference type="GO" id="GO:0030313">
    <property type="term" value="C:cell envelope"/>
    <property type="evidence" value="ECO:0007669"/>
    <property type="project" value="UniProtKB-SubCell"/>
</dbReference>
<dbReference type="Proteomes" id="UP000320176">
    <property type="component" value="Unassembled WGS sequence"/>
</dbReference>
<feature type="region of interest" description="Disordered" evidence="4">
    <location>
        <begin position="44"/>
        <end position="68"/>
    </location>
</feature>
<comment type="subcellular location">
    <subcellularLocation>
        <location evidence="1">Cell envelope</location>
    </subcellularLocation>
</comment>
<evidence type="ECO:0000256" key="4">
    <source>
        <dbReference type="SAM" id="MobiDB-lite"/>
    </source>
</evidence>
<comment type="caution">
    <text evidence="5">The sequence shown here is derived from an EMBL/GenBank/DDBJ whole genome shotgun (WGS) entry which is preliminary data.</text>
</comment>
<dbReference type="OrthoDB" id="243506at2"/>
<protein>
    <submittedName>
        <fullName evidence="5">Putative efflux pump membrane fusion protein</fullName>
    </submittedName>
</protein>